<dbReference type="PROSITE" id="PS51189">
    <property type="entry name" value="FAT"/>
    <property type="match status" value="1"/>
</dbReference>
<organism evidence="15 16">
    <name type="scientific">Peronospora matthiolae</name>
    <dbReference type="NCBI Taxonomy" id="2874970"/>
    <lineage>
        <taxon>Eukaryota</taxon>
        <taxon>Sar</taxon>
        <taxon>Stramenopiles</taxon>
        <taxon>Oomycota</taxon>
        <taxon>Peronosporomycetes</taxon>
        <taxon>Peronosporales</taxon>
        <taxon>Peronosporaceae</taxon>
        <taxon>Peronospora</taxon>
    </lineage>
</organism>
<feature type="region of interest" description="Disordered" evidence="11">
    <location>
        <begin position="445"/>
        <end position="466"/>
    </location>
</feature>
<proteinExistence type="predicted"/>
<evidence type="ECO:0000256" key="7">
    <source>
        <dbReference type="ARBA" id="ARBA00022777"/>
    </source>
</evidence>
<keyword evidence="4" id="KW-0808">Transferase</keyword>
<evidence type="ECO:0000256" key="1">
    <source>
        <dbReference type="ARBA" id="ARBA00004123"/>
    </source>
</evidence>
<protein>
    <recommendedName>
        <fullName evidence="2">non-specific serine/threonine protein kinase</fullName>
        <ecNumber evidence="2">2.7.11.1</ecNumber>
    </recommendedName>
</protein>
<dbReference type="PROSITE" id="PS51190">
    <property type="entry name" value="FATC"/>
    <property type="match status" value="1"/>
</dbReference>
<comment type="catalytic activity">
    <reaction evidence="10">
        <text>L-threonyl-[protein] + ATP = O-phospho-L-threonyl-[protein] + ADP + H(+)</text>
        <dbReference type="Rhea" id="RHEA:46608"/>
        <dbReference type="Rhea" id="RHEA-COMP:11060"/>
        <dbReference type="Rhea" id="RHEA-COMP:11605"/>
        <dbReference type="ChEBI" id="CHEBI:15378"/>
        <dbReference type="ChEBI" id="CHEBI:30013"/>
        <dbReference type="ChEBI" id="CHEBI:30616"/>
        <dbReference type="ChEBI" id="CHEBI:61977"/>
        <dbReference type="ChEBI" id="CHEBI:456216"/>
        <dbReference type="EC" id="2.7.11.1"/>
    </reaction>
</comment>
<feature type="domain" description="FATC" evidence="14">
    <location>
        <begin position="3457"/>
        <end position="3489"/>
    </location>
</feature>
<dbReference type="InterPro" id="IPR011009">
    <property type="entry name" value="Kinase-like_dom_sf"/>
</dbReference>
<dbReference type="CDD" id="cd05171">
    <property type="entry name" value="PIKKc_ATM"/>
    <property type="match status" value="1"/>
</dbReference>
<dbReference type="SMART" id="SM01343">
    <property type="entry name" value="FATC"/>
    <property type="match status" value="1"/>
</dbReference>
<evidence type="ECO:0000313" key="16">
    <source>
        <dbReference type="Proteomes" id="UP001162060"/>
    </source>
</evidence>
<feature type="domain" description="FAT" evidence="13">
    <location>
        <begin position="2300"/>
        <end position="2980"/>
    </location>
</feature>
<evidence type="ECO:0000256" key="8">
    <source>
        <dbReference type="ARBA" id="ARBA00022840"/>
    </source>
</evidence>
<dbReference type="SUPFAM" id="SSF56112">
    <property type="entry name" value="Protein kinase-like (PK-like)"/>
    <property type="match status" value="1"/>
</dbReference>
<dbReference type="Pfam" id="PF02259">
    <property type="entry name" value="FAT"/>
    <property type="match status" value="1"/>
</dbReference>
<keyword evidence="5" id="KW-0547">Nucleotide-binding</keyword>
<dbReference type="GO" id="GO:0005524">
    <property type="term" value="F:ATP binding"/>
    <property type="evidence" value="ECO:0007669"/>
    <property type="project" value="UniProtKB-KW"/>
</dbReference>
<evidence type="ECO:0000256" key="2">
    <source>
        <dbReference type="ARBA" id="ARBA00012513"/>
    </source>
</evidence>
<dbReference type="Pfam" id="PF02260">
    <property type="entry name" value="FATC"/>
    <property type="match status" value="1"/>
</dbReference>
<evidence type="ECO:0000256" key="4">
    <source>
        <dbReference type="ARBA" id="ARBA00022679"/>
    </source>
</evidence>
<dbReference type="GO" id="GO:0006281">
    <property type="term" value="P:DNA repair"/>
    <property type="evidence" value="ECO:0007669"/>
    <property type="project" value="InterPro"/>
</dbReference>
<dbReference type="PANTHER" id="PTHR37079:SF4">
    <property type="entry name" value="SERINE_THREONINE-PROTEIN KINASE ATM"/>
    <property type="match status" value="1"/>
</dbReference>
<evidence type="ECO:0000259" key="14">
    <source>
        <dbReference type="PROSITE" id="PS51190"/>
    </source>
</evidence>
<dbReference type="PANTHER" id="PTHR37079">
    <property type="entry name" value="SERINE/THREONINE-PROTEIN KINASE ATM"/>
    <property type="match status" value="1"/>
</dbReference>
<reference evidence="15" key="1">
    <citation type="submission" date="2024-01" db="EMBL/GenBank/DDBJ databases">
        <authorList>
            <person name="Webb A."/>
        </authorList>
    </citation>
    <scope>NUCLEOTIDE SEQUENCE</scope>
    <source>
        <strain evidence="15">Pm1</strain>
    </source>
</reference>
<feature type="compositionally biased region" description="Polar residues" evidence="11">
    <location>
        <begin position="1086"/>
        <end position="1095"/>
    </location>
</feature>
<dbReference type="GO" id="GO:0004674">
    <property type="term" value="F:protein serine/threonine kinase activity"/>
    <property type="evidence" value="ECO:0007669"/>
    <property type="project" value="UniProtKB-KW"/>
</dbReference>
<feature type="region of interest" description="Disordered" evidence="11">
    <location>
        <begin position="1077"/>
        <end position="1116"/>
    </location>
</feature>
<dbReference type="InterPro" id="IPR038980">
    <property type="entry name" value="ATM_plant"/>
</dbReference>
<evidence type="ECO:0000256" key="10">
    <source>
        <dbReference type="ARBA" id="ARBA00047899"/>
    </source>
</evidence>
<dbReference type="PROSITE" id="PS00916">
    <property type="entry name" value="PI3_4_KINASE_2"/>
    <property type="match status" value="1"/>
</dbReference>
<dbReference type="InterPro" id="IPR018936">
    <property type="entry name" value="PI3/4_kinase_CS"/>
</dbReference>
<feature type="region of interest" description="Disordered" evidence="11">
    <location>
        <begin position="2253"/>
        <end position="2282"/>
    </location>
</feature>
<keyword evidence="3" id="KW-0723">Serine/threonine-protein kinase</keyword>
<dbReference type="GO" id="GO:0005634">
    <property type="term" value="C:nucleus"/>
    <property type="evidence" value="ECO:0007669"/>
    <property type="project" value="UniProtKB-SubCell"/>
</dbReference>
<dbReference type="EMBL" id="CAKLBY020000153">
    <property type="protein sequence ID" value="CAK7929805.1"/>
    <property type="molecule type" value="Genomic_DNA"/>
</dbReference>
<evidence type="ECO:0000313" key="15">
    <source>
        <dbReference type="EMBL" id="CAK7929805.1"/>
    </source>
</evidence>
<evidence type="ECO:0000259" key="12">
    <source>
        <dbReference type="PROSITE" id="PS50290"/>
    </source>
</evidence>
<name>A0AAV1U8V2_9STRA</name>
<feature type="domain" description="PI3K/PI4K catalytic" evidence="12">
    <location>
        <begin position="3109"/>
        <end position="3423"/>
    </location>
</feature>
<dbReference type="InterPro" id="IPR044107">
    <property type="entry name" value="PIKKc_ATM"/>
</dbReference>
<keyword evidence="7" id="KW-0418">Kinase</keyword>
<dbReference type="SMART" id="SM00146">
    <property type="entry name" value="PI3Kc"/>
    <property type="match status" value="1"/>
</dbReference>
<dbReference type="InterPro" id="IPR014009">
    <property type="entry name" value="PIK_FAT"/>
</dbReference>
<dbReference type="InterPro" id="IPR000403">
    <property type="entry name" value="PI3/4_kinase_cat_dom"/>
</dbReference>
<dbReference type="InterPro" id="IPR003151">
    <property type="entry name" value="PIK-rel_kinase_FAT"/>
</dbReference>
<evidence type="ECO:0000256" key="3">
    <source>
        <dbReference type="ARBA" id="ARBA00022527"/>
    </source>
</evidence>
<feature type="compositionally biased region" description="Polar residues" evidence="11">
    <location>
        <begin position="445"/>
        <end position="459"/>
    </location>
</feature>
<evidence type="ECO:0000259" key="13">
    <source>
        <dbReference type="PROSITE" id="PS51189"/>
    </source>
</evidence>
<comment type="subcellular location">
    <subcellularLocation>
        <location evidence="1">Nucleus</location>
    </subcellularLocation>
</comment>
<dbReference type="Gene3D" id="3.30.1010.10">
    <property type="entry name" value="Phosphatidylinositol 3-kinase Catalytic Subunit, Chain A, domain 4"/>
    <property type="match status" value="1"/>
</dbReference>
<dbReference type="PROSITE" id="PS50290">
    <property type="entry name" value="PI3_4_KINASE_3"/>
    <property type="match status" value="1"/>
</dbReference>
<evidence type="ECO:0000256" key="5">
    <source>
        <dbReference type="ARBA" id="ARBA00022741"/>
    </source>
</evidence>
<evidence type="ECO:0000256" key="6">
    <source>
        <dbReference type="ARBA" id="ARBA00022763"/>
    </source>
</evidence>
<keyword evidence="6" id="KW-0227">DNA damage</keyword>
<dbReference type="Gene3D" id="1.10.1070.11">
    <property type="entry name" value="Phosphatidylinositol 3-/4-kinase, catalytic domain"/>
    <property type="match status" value="1"/>
</dbReference>
<evidence type="ECO:0000256" key="9">
    <source>
        <dbReference type="ARBA" id="ARBA00023242"/>
    </source>
</evidence>
<dbReference type="InterPro" id="IPR036940">
    <property type="entry name" value="PI3/4_kinase_cat_sf"/>
</dbReference>
<dbReference type="EC" id="2.7.11.1" evidence="2"/>
<dbReference type="InterPro" id="IPR003152">
    <property type="entry name" value="FATC_dom"/>
</dbReference>
<dbReference type="Proteomes" id="UP001162060">
    <property type="component" value="Unassembled WGS sequence"/>
</dbReference>
<evidence type="ECO:0000256" key="11">
    <source>
        <dbReference type="SAM" id="MobiDB-lite"/>
    </source>
</evidence>
<sequence>MATRDAAWRQFSALCNDLRDAKTAKTASVAIANLQVFLSDAHHRQLVHRWRSWGYLLHRLLHVIRTEMRACLDVTSKRKRKTSASSMTAPLQYWHYLRTELETAHVAADGPMLHLDANGRDCIRQLFTFSVAVIKCQKPVAFGRNLEVLVEKEAWVTVEVLVQYRVYCVVLDYEEWRSMLERTLRSFSPDMDSGRLTGDVQTATTRGRVLGLLLKNSPFDLSSVTTSVILQVTAWFEAVNVEHKADLLLSISSTLMEILTDMMRTNSGAIAPLLLRRGVVVLEFICKSNRDRKNGLRGTPAEFVMQFLDLYRHNVTAKPDKCSLSPNELLCEMKKLVHVAMGPGEISLVMTQLNSARERRLGNALGIDDQEIRRLACTADIIFHHDHLVSEQIQSATGDPTKYGTLPEQFIAGSKHPIFTTADLAWEVVTEHIFESPRTETQYVSASSVSPASQRQTQPVAYLSSSSRASQSRRIDAKQTNDSGSWLLLLLAILRRHGDYYMSNRIGDLIMVMQKLGDMLVVKEMGKLQALTLHVLIQMASLSARFRDEFNDHLSEHWANVWQNLLRPDLPYTRITERLGLTRGQAGDAVLVLLNCCISFELVSMRFIAASSMHLWNLPAFRESTPDGPVSRGDAMRPYARTSMASICFLLSLLRSVQLPVEAGKPTAVSQTHRAFGTDDNALDNQHESLQIRLLRSVFDHLRVQVFQRNSTVATGSSANSVTRIDRQTEVSPIVYASVIRSFFGQTSSKMDTQETIFTPELLRKFSARSEKECEGWIAGEEMNGFGVAFCMHENGLECLSMTFPLSTGVVSSAFSPSHRAAMDNIVDPGESCWFDGASSYERNLDDRFERLAVPPGLLGHLPPHPNIFMSNSFCSKPHFVCAQSLSKSKEQALGKEVVNLFSDLLSQIWSSLPSDGCSPSKGLQVLANSLDVGLILAALYADEAANCSAGMARSRVRVLPLLKQYFDIVADYLRPSVIKQAQHSQAMSENILHILRRFHTIIIATQGQNTLARCHHLSADPIDIRTPSEVDSAIATIVNALEVSLACSSGTSTEAMVQLSPRPRTRFRSVQSKSSLTSSLSHASQPQLQSQPTQKEYDAMDDGDEKDTPRDRPASRVSQECVSLWCIRLILLLKKDSGLSAVKNSLEDLQLDPDFVLAVAVLLCGVTSHDGLEVFVKLIDHAAEEGTCEHRNLSAARGGSCQASIFLSQVLSALAIAGFVYEKRKCEHGESPPMLLVECAKKHLNAMAGAGSKTNLRMVRRAELQCLEVFFRLDTHEFNAFEEACMTGLTDCDASVRVIASRSLQSVYYMYPEGGESIFRHFYTEMRALLDVPLEKVSANVEQTPDKLEVLLQSTGQEVVNSRLSMDLCLSVLLSLYVSACSSQMVLPVALNACVELASMDASLYAAGTPSLTSTCLHAIAVFYGYADISDLLDDHFCSLWHEFIVTSCRPARADDEDSTAWMKSNPVDPLPDGKLLLQQFPLSALLKEKVDLDTRRLNFATKVDMILSVGVLHSFVYGKHSAVKTSRFGFVNDLATYLFDKQGNEQEHDIFVGEMGEQLTTDLFAFSFILLVYPDPMLNELGSRMLEKAEQQAQVRVLTLSHLGHIVSKMTRFIVWGIVGGMNDNRCTPGELWTNALKAMKEKYSELDWRLMNVADLLSDFNVLLLRAELFSPRAVYAVECFNAFAVEICDTVAESFILQRLLLSICFQAIKHLATKNERRIGSTLSRLSRELCERFLKKADTFGQYVGFVVQEISGILLDSSEKPQVFSDVTPLGIESQKRLSMNADDRVQLEWVISAACIDFGGGLGKYTQDIGLVPNGISGSLDKLNSLITGAQQTVLSEASETNDSATGGQNQAKNQIEAFIRRMRARGMKFYDPLFPSSSLSKNSTEDRRHVQVHAQASMGSSIDIQLSALTTSIRTLRDSTFSTRGLYEKLTHTLLYLSSAGTFGKNANTRDRDTASLANALGEIGALDASEYELSPSEQEGELSRLHRLHFHRGALQETKTAFSLAMYESLLVYLSSIVFEERMAGKGPSSMLQQALRTLKSVLNLDEGIAALTRCKDGELKSFLSPFEASSPSNWSSTSLLTTRRKPKTALRRCTELWTSARKIGFEAWVCSLASFLTDECPNPVLKVCSALASLRVDMAVFLLPYALESILSKAEWKGKIDNGSSAMELDSIDYFTRLSEAINQGIRFVLTGVESGKSSVQGGNRVEQYRSQNTNPFQLPQVVQLIVHSINFLRETRKAQFVGRSGKGEQQLPTRKGPRRSSGTEPSISKRSHGNELAYGCMVDVDLLVIAKAAIRVKMPYSAMQYVEMWLEKENGGKITLLSSLTNDEVANALREILVDAYGFSSNDDGIYGVNDGRTLQSQLVKFNRECQYAKTLPLYDVSLQFSNANMYDGSMIDCDPPRVLEGMLASLRSLGYNNLLEGYLQSIQPDRRSMYSDPGSSSLQALQHKFELAWKNMQWEAVLPGLSTIDNDRSRIKGPIANCLSHQQMIFEGLRAIAHENFAHLQSAMATAKDQIMHSVRLSLHSFESTKDSYSALVHLRAIREMEEIAAHSGKTCCVIESDMVPVGNMTERNGAGSSRVNAVGVARISPIAQPLLAQWQKRHDQIKNDFDKAESLLALEEVLLQVSKASDNKQALVKLHLDLASVGRKSGRTAVAYRSLLKLEQLNQSGMLCISEKMQWKIQKGKLLWKQQEFQSAIWTGKEVCSELSTYLHDSSLSVDKAIPLQLLLVNVLTTTGKWIASQRCESSQIVLEQYFQKATRIVTSMEAEAVSVRARDAAKAHFVLADFMAAMNQQVSSRVTSREWLAGKEVVRARHEELQKLQTMEQGMQNENRAHIFALNKEVAHDMDERSKVEASVNHFLIGALHSYGKGLCLSPQAELAMVFRVLSLWFNNRGKAEINRVVIEEIIDVVPSFKFIPLSYQIISRISSRPADTDTFETALRKLVMKLSVEHPHHTLVQIVTLKNSGEVEGKGALQFRTNVGDAKAEGAKLYLAELMKTEQRKLLESLDFIANAYIQLALFDTSEYHGHKKKIPLSKVPINAMASGRSGVIAFDQCLRVHARRGDAAMMPAVLTSSIRPQVDMDYSNVVRMYSFEPLFSITDSGIHRPKIIYCYGSDGRRYKQLVKGQDDTRQDLVIEQVFETMNQFLLEEKETRKRKLRLRTYRVVPLSPIAGVLEWVENTTPWGSYLVSRTSKMLSAHERYHPFEWKHAECRQYLKNAAEKLPAFLEIQANFTPVFHHFFLERFPDAAVWYHRRLAYVQSAAVTSIVGYILGIGDRHSQNILIHEETGELVHIDFGVVFDQGMALYTPETVPFRLTRDMVDGMGIAGVDGVFSRCCEVTLQLLRKKSASLVTILEVFVHDPLYRWTLSPLKALKIQEGGERNSVKLATRNSSRHAAVATACTYETQPVTELQEEHGSTDAAARALIRVKQKLEGYEDPNGSALSIEGQIKQLLSAAQDPHNLCKLFPGWAPWL</sequence>
<dbReference type="Pfam" id="PF00454">
    <property type="entry name" value="PI3_PI4_kinase"/>
    <property type="match status" value="1"/>
</dbReference>
<keyword evidence="8" id="KW-0067">ATP-binding</keyword>
<comment type="caution">
    <text evidence="15">The sequence shown here is derived from an EMBL/GenBank/DDBJ whole genome shotgun (WGS) entry which is preliminary data.</text>
</comment>
<keyword evidence="9" id="KW-0539">Nucleus</keyword>
<accession>A0AAV1U8V2</accession>
<gene>
    <name evidence="15" type="ORF">PM001_LOCUS14955</name>
</gene>